<keyword evidence="2" id="KW-1133">Transmembrane helix</keyword>
<feature type="transmembrane region" description="Helical" evidence="2">
    <location>
        <begin position="122"/>
        <end position="139"/>
    </location>
</feature>
<dbReference type="KEGG" id="kphy:AOZ06_49490"/>
<dbReference type="Proteomes" id="UP000063699">
    <property type="component" value="Chromosome"/>
</dbReference>
<protein>
    <submittedName>
        <fullName evidence="3">Uncharacterized protein</fullName>
    </submittedName>
</protein>
<feature type="transmembrane region" description="Helical" evidence="2">
    <location>
        <begin position="80"/>
        <end position="102"/>
    </location>
</feature>
<name>A0A0N9IBP4_9PSEU</name>
<dbReference type="AlphaFoldDB" id="A0A0N9IBP4"/>
<keyword evidence="4" id="KW-1185">Reference proteome</keyword>
<keyword evidence="2" id="KW-0812">Transmembrane</keyword>
<gene>
    <name evidence="3" type="ORF">AOZ06_49490</name>
</gene>
<dbReference type="RefSeq" id="WP_054295726.1">
    <property type="nucleotide sequence ID" value="NZ_CP012752.1"/>
</dbReference>
<accession>A0A0N9IBP4</accession>
<reference evidence="3 4" key="1">
    <citation type="submission" date="2015-07" db="EMBL/GenBank/DDBJ databases">
        <title>Genome sequencing of Kibdelosporangium phytohabitans.</title>
        <authorList>
            <person name="Qin S."/>
            <person name="Xing K."/>
        </authorList>
    </citation>
    <scope>NUCLEOTIDE SEQUENCE [LARGE SCALE GENOMIC DNA]</scope>
    <source>
        <strain evidence="3 4">KLBMP1111</strain>
    </source>
</reference>
<feature type="compositionally biased region" description="Pro residues" evidence="1">
    <location>
        <begin position="169"/>
        <end position="200"/>
    </location>
</feature>
<feature type="region of interest" description="Disordered" evidence="1">
    <location>
        <begin position="145"/>
        <end position="200"/>
    </location>
</feature>
<dbReference type="EMBL" id="CP012752">
    <property type="protein sequence ID" value="ALG13843.1"/>
    <property type="molecule type" value="Genomic_DNA"/>
</dbReference>
<keyword evidence="2" id="KW-0472">Membrane</keyword>
<evidence type="ECO:0000313" key="4">
    <source>
        <dbReference type="Proteomes" id="UP000063699"/>
    </source>
</evidence>
<sequence>MTYGPPPNQNWQQPPLPPPGFQPSARLRPPLSGTLVIVGILGLLLAAAAFFGHTVVGYVPMLVAIVGSVLVFARQRAGAILLAIAGGLVILMTVLGILRRTVGFPPGMFTFRVKLEIDDDGFSLVRLLLAIAVLVLSLIRPTTEALGGRPAQPRPGYSPQPLGHGAPPGYGPPPAGYGPPPGHRPPPPNQGRQQPPPGWR</sequence>
<feature type="transmembrane region" description="Helical" evidence="2">
    <location>
        <begin position="57"/>
        <end position="73"/>
    </location>
</feature>
<organism evidence="3 4">
    <name type="scientific">Kibdelosporangium phytohabitans</name>
    <dbReference type="NCBI Taxonomy" id="860235"/>
    <lineage>
        <taxon>Bacteria</taxon>
        <taxon>Bacillati</taxon>
        <taxon>Actinomycetota</taxon>
        <taxon>Actinomycetes</taxon>
        <taxon>Pseudonocardiales</taxon>
        <taxon>Pseudonocardiaceae</taxon>
        <taxon>Kibdelosporangium</taxon>
    </lineage>
</organism>
<dbReference type="STRING" id="860235.AOZ06_49490"/>
<proteinExistence type="predicted"/>
<feature type="transmembrane region" description="Helical" evidence="2">
    <location>
        <begin position="31"/>
        <end position="51"/>
    </location>
</feature>
<evidence type="ECO:0000313" key="3">
    <source>
        <dbReference type="EMBL" id="ALG13843.1"/>
    </source>
</evidence>
<evidence type="ECO:0000256" key="1">
    <source>
        <dbReference type="SAM" id="MobiDB-lite"/>
    </source>
</evidence>
<evidence type="ECO:0000256" key="2">
    <source>
        <dbReference type="SAM" id="Phobius"/>
    </source>
</evidence>